<evidence type="ECO:0000313" key="2">
    <source>
        <dbReference type="Proteomes" id="UP001234989"/>
    </source>
</evidence>
<protein>
    <submittedName>
        <fullName evidence="1">Uncharacterized protein</fullName>
    </submittedName>
</protein>
<reference evidence="1" key="1">
    <citation type="submission" date="2023-08" db="EMBL/GenBank/DDBJ databases">
        <title>A de novo genome assembly of Solanum verrucosum Schlechtendal, a Mexican diploid species geographically isolated from the other diploid A-genome species in potato relatives.</title>
        <authorList>
            <person name="Hosaka K."/>
        </authorList>
    </citation>
    <scope>NUCLEOTIDE SEQUENCE</scope>
    <source>
        <tissue evidence="1">Young leaves</tissue>
    </source>
</reference>
<organism evidence="1 2">
    <name type="scientific">Solanum verrucosum</name>
    <dbReference type="NCBI Taxonomy" id="315347"/>
    <lineage>
        <taxon>Eukaryota</taxon>
        <taxon>Viridiplantae</taxon>
        <taxon>Streptophyta</taxon>
        <taxon>Embryophyta</taxon>
        <taxon>Tracheophyta</taxon>
        <taxon>Spermatophyta</taxon>
        <taxon>Magnoliopsida</taxon>
        <taxon>eudicotyledons</taxon>
        <taxon>Gunneridae</taxon>
        <taxon>Pentapetalae</taxon>
        <taxon>asterids</taxon>
        <taxon>lamiids</taxon>
        <taxon>Solanales</taxon>
        <taxon>Solanaceae</taxon>
        <taxon>Solanoideae</taxon>
        <taxon>Solaneae</taxon>
        <taxon>Solanum</taxon>
    </lineage>
</organism>
<evidence type="ECO:0000313" key="1">
    <source>
        <dbReference type="EMBL" id="WMV45297.1"/>
    </source>
</evidence>
<dbReference type="AlphaFoldDB" id="A0AAF0UG01"/>
<dbReference type="EMBL" id="CP133620">
    <property type="protein sequence ID" value="WMV45297.1"/>
    <property type="molecule type" value="Genomic_DNA"/>
</dbReference>
<keyword evidence="2" id="KW-1185">Reference proteome</keyword>
<dbReference type="Proteomes" id="UP001234989">
    <property type="component" value="Chromosome 9"/>
</dbReference>
<accession>A0AAF0UG01</accession>
<sequence>MHRLLPCSADLIISIKLSTLEQKAK</sequence>
<proteinExistence type="predicted"/>
<name>A0AAF0UG01_SOLVR</name>
<gene>
    <name evidence="1" type="ORF">MTR67_038682</name>
</gene>